<feature type="transmembrane region" description="Helical" evidence="6">
    <location>
        <begin position="282"/>
        <end position="304"/>
    </location>
</feature>
<accession>A0A368N170</accession>
<feature type="transmembrane region" description="Helical" evidence="6">
    <location>
        <begin position="141"/>
        <end position="167"/>
    </location>
</feature>
<evidence type="ECO:0000256" key="1">
    <source>
        <dbReference type="ARBA" id="ARBA00004651"/>
    </source>
</evidence>
<reference evidence="7 8" key="1">
    <citation type="submission" date="2018-07" db="EMBL/GenBank/DDBJ databases">
        <title>Genome sequences of Haloplanus salinus JCM 18368T.</title>
        <authorList>
            <person name="Kim Y.B."/>
            <person name="Roh S.W."/>
        </authorList>
    </citation>
    <scope>NUCLEOTIDE SEQUENCE [LARGE SCALE GENOMIC DNA]</scope>
    <source>
        <strain evidence="7 8">JCM 18368</strain>
    </source>
</reference>
<evidence type="ECO:0000313" key="8">
    <source>
        <dbReference type="Proteomes" id="UP000252189"/>
    </source>
</evidence>
<evidence type="ECO:0000256" key="2">
    <source>
        <dbReference type="ARBA" id="ARBA00022475"/>
    </source>
</evidence>
<comment type="subcellular location">
    <subcellularLocation>
        <location evidence="1">Cell membrane</location>
        <topology evidence="1">Multi-pass membrane protein</topology>
    </subcellularLocation>
</comment>
<gene>
    <name evidence="7" type="ORF">DU504_15810</name>
</gene>
<protein>
    <submittedName>
        <fullName evidence="7">Sodium:phosphate symporter</fullName>
    </submittedName>
</protein>
<evidence type="ECO:0000256" key="5">
    <source>
        <dbReference type="ARBA" id="ARBA00023136"/>
    </source>
</evidence>
<keyword evidence="2" id="KW-1003">Cell membrane</keyword>
<evidence type="ECO:0000256" key="6">
    <source>
        <dbReference type="SAM" id="Phobius"/>
    </source>
</evidence>
<keyword evidence="3 6" id="KW-0812">Transmembrane</keyword>
<dbReference type="GO" id="GO:0005436">
    <property type="term" value="F:sodium:phosphate symporter activity"/>
    <property type="evidence" value="ECO:0007669"/>
    <property type="project" value="InterPro"/>
</dbReference>
<feature type="transmembrane region" description="Helical" evidence="6">
    <location>
        <begin position="310"/>
        <end position="331"/>
    </location>
</feature>
<name>A0A368N170_9EURY</name>
<dbReference type="Proteomes" id="UP000252189">
    <property type="component" value="Unassembled WGS sequence"/>
</dbReference>
<comment type="caution">
    <text evidence="7">The sequence shown here is derived from an EMBL/GenBank/DDBJ whole genome shotgun (WGS) entry which is preliminary data.</text>
</comment>
<dbReference type="RefSeq" id="WP_114450425.1">
    <property type="nucleotide sequence ID" value="NZ_QPHM01000003.1"/>
</dbReference>
<dbReference type="InterPro" id="IPR003841">
    <property type="entry name" value="Na/Pi_transpt"/>
</dbReference>
<feature type="transmembrane region" description="Helical" evidence="6">
    <location>
        <begin position="27"/>
        <end position="49"/>
    </location>
</feature>
<proteinExistence type="predicted"/>
<dbReference type="EMBL" id="QPHM01000003">
    <property type="protein sequence ID" value="RCU44252.1"/>
    <property type="molecule type" value="Genomic_DNA"/>
</dbReference>
<feature type="transmembrane region" description="Helical" evidence="6">
    <location>
        <begin position="106"/>
        <end position="129"/>
    </location>
</feature>
<sequence length="372" mass="40056">MTGSDETSEAATRATGLLEFISESGSLWAGSLAAVLLFLFAVQLLGTATEAAEPLIERILRTIIVDNGSALGLSWLTTYGVTNGSVVAALTLSLLRSGIVSASEAFLMIAGSRLGAGAIVVLVGTLDYFQKRRTRTLRERTSLGLLTFVVTFTVYLPVTALGIVVLRTFQSELFAATGGLSLPVRSLRFFEPVTEAVTRSSGPEIALVVAIALLLGSLWLFDEVLERVETESVRTYLFRHFEGKWTAFGIGFLITGVTTSIAFSLGVVVPLYNRQFVRRDEIVPYILGANIGTLFDTLVVAFVLETTVGVAIVLLLMALGTLLTLTVLVGYEPYTQIVDGTQDRLLTDRRFFVGFAVLLVAVPLALLLVPHL</sequence>
<evidence type="ECO:0000313" key="7">
    <source>
        <dbReference type="EMBL" id="RCU44252.1"/>
    </source>
</evidence>
<dbReference type="AlphaFoldDB" id="A0A368N170"/>
<feature type="transmembrane region" description="Helical" evidence="6">
    <location>
        <begin position="245"/>
        <end position="270"/>
    </location>
</feature>
<organism evidence="7 8">
    <name type="scientific">Haloplanus salinus</name>
    <dbReference type="NCBI Taxonomy" id="1126245"/>
    <lineage>
        <taxon>Archaea</taxon>
        <taxon>Methanobacteriati</taxon>
        <taxon>Methanobacteriota</taxon>
        <taxon>Stenosarchaea group</taxon>
        <taxon>Halobacteria</taxon>
        <taxon>Halobacteriales</taxon>
        <taxon>Haloferacaceae</taxon>
        <taxon>Haloplanus</taxon>
    </lineage>
</organism>
<feature type="transmembrane region" description="Helical" evidence="6">
    <location>
        <begin position="70"/>
        <end position="94"/>
    </location>
</feature>
<keyword evidence="5 6" id="KW-0472">Membrane</keyword>
<dbReference type="OrthoDB" id="187584at2157"/>
<feature type="transmembrane region" description="Helical" evidence="6">
    <location>
        <begin position="351"/>
        <end position="369"/>
    </location>
</feature>
<evidence type="ECO:0000256" key="3">
    <source>
        <dbReference type="ARBA" id="ARBA00022692"/>
    </source>
</evidence>
<dbReference type="GO" id="GO:0044341">
    <property type="term" value="P:sodium-dependent phosphate transport"/>
    <property type="evidence" value="ECO:0007669"/>
    <property type="project" value="InterPro"/>
</dbReference>
<dbReference type="Pfam" id="PF02690">
    <property type="entry name" value="Na_Pi_cotrans"/>
    <property type="match status" value="1"/>
</dbReference>
<keyword evidence="4 6" id="KW-1133">Transmembrane helix</keyword>
<evidence type="ECO:0000256" key="4">
    <source>
        <dbReference type="ARBA" id="ARBA00022989"/>
    </source>
</evidence>
<keyword evidence="8" id="KW-1185">Reference proteome</keyword>
<dbReference type="GO" id="GO:0005886">
    <property type="term" value="C:plasma membrane"/>
    <property type="evidence" value="ECO:0007669"/>
    <property type="project" value="UniProtKB-SubCell"/>
</dbReference>